<dbReference type="STRING" id="33960.TY91_00020"/>
<name>A0A0R2B5M5_SECCO</name>
<organism evidence="1 2">
    <name type="scientific">Secundilactobacillus collinoides DSM 20515 = JCM 1123</name>
    <dbReference type="NCBI Taxonomy" id="1423733"/>
    <lineage>
        <taxon>Bacteria</taxon>
        <taxon>Bacillati</taxon>
        <taxon>Bacillota</taxon>
        <taxon>Bacilli</taxon>
        <taxon>Lactobacillales</taxon>
        <taxon>Lactobacillaceae</taxon>
        <taxon>Secundilactobacillus</taxon>
    </lineage>
</organism>
<evidence type="ECO:0000313" key="2">
    <source>
        <dbReference type="Proteomes" id="UP000051845"/>
    </source>
</evidence>
<comment type="caution">
    <text evidence="1">The sequence shown here is derived from an EMBL/GenBank/DDBJ whole genome shotgun (WGS) entry which is preliminary data.</text>
</comment>
<protein>
    <submittedName>
        <fullName evidence="1">Uncharacterized protein</fullName>
    </submittedName>
</protein>
<proteinExistence type="predicted"/>
<dbReference type="AlphaFoldDB" id="A0A0R2B5M5"/>
<dbReference type="PATRIC" id="fig|1423733.4.peg.283"/>
<accession>A0A0R2B5M5</accession>
<dbReference type="EMBL" id="AYYR01000089">
    <property type="protein sequence ID" value="KRM74261.1"/>
    <property type="molecule type" value="Genomic_DNA"/>
</dbReference>
<sequence length="77" mass="8764">MITAMQEYGSAFLEGIKMNLIQFSSHPSVRKAWTQRLNQGGTLIEPEMMLAFKATLHANEQRFGDRHNKDEAELVAK</sequence>
<evidence type="ECO:0000313" key="1">
    <source>
        <dbReference type="EMBL" id="KRM74261.1"/>
    </source>
</evidence>
<reference evidence="1 2" key="1">
    <citation type="journal article" date="2015" name="Genome Announc.">
        <title>Expanding the biotechnology potential of lactobacilli through comparative genomics of 213 strains and associated genera.</title>
        <authorList>
            <person name="Sun Z."/>
            <person name="Harris H.M."/>
            <person name="McCann A."/>
            <person name="Guo C."/>
            <person name="Argimon S."/>
            <person name="Zhang W."/>
            <person name="Yang X."/>
            <person name="Jeffery I.B."/>
            <person name="Cooney J.C."/>
            <person name="Kagawa T.F."/>
            <person name="Liu W."/>
            <person name="Song Y."/>
            <person name="Salvetti E."/>
            <person name="Wrobel A."/>
            <person name="Rasinkangas P."/>
            <person name="Parkhill J."/>
            <person name="Rea M.C."/>
            <person name="O'Sullivan O."/>
            <person name="Ritari J."/>
            <person name="Douillard F.P."/>
            <person name="Paul Ross R."/>
            <person name="Yang R."/>
            <person name="Briner A.E."/>
            <person name="Felis G.E."/>
            <person name="de Vos W.M."/>
            <person name="Barrangou R."/>
            <person name="Klaenhammer T.R."/>
            <person name="Caufield P.W."/>
            <person name="Cui Y."/>
            <person name="Zhang H."/>
            <person name="O'Toole P.W."/>
        </authorList>
    </citation>
    <scope>NUCLEOTIDE SEQUENCE [LARGE SCALE GENOMIC DNA]</scope>
    <source>
        <strain evidence="1 2">DSM 20515</strain>
    </source>
</reference>
<gene>
    <name evidence="1" type="ORF">FC82_GL000260</name>
</gene>
<dbReference type="Proteomes" id="UP000051845">
    <property type="component" value="Unassembled WGS sequence"/>
</dbReference>